<sequence length="190" mass="19549">MSRLSVCALAAVLAVGGTAYGARTGSEAPTYGGTAWSAASAGAHAPARTDPSPTDAEVGDTVHLTGLKNGEKLAVTVVKVVDPVTGKDTGPGTGERYVAVQFRLHNTGSQQYRDAPINSAKVVDEQGHEFGSWIAETTAGPGFTGTTTLSVGDTALGYVTFKVPEGSEIAEIQFTMDSGFADDTGKWRVP</sequence>
<dbReference type="RefSeq" id="WP_108953366.1">
    <property type="nucleotide sequence ID" value="NZ_BEVZ01000002.1"/>
</dbReference>
<feature type="signal peptide" evidence="2">
    <location>
        <begin position="1"/>
        <end position="21"/>
    </location>
</feature>
<feature type="domain" description="DUF4352" evidence="3">
    <location>
        <begin position="71"/>
        <end position="178"/>
    </location>
</feature>
<dbReference type="InterPro" id="IPR029051">
    <property type="entry name" value="DUF4352"/>
</dbReference>
<reference evidence="4 5" key="1">
    <citation type="submission" date="2024-06" db="EMBL/GenBank/DDBJ databases">
        <title>The Natural Products Discovery Center: Release of the First 8490 Sequenced Strains for Exploring Actinobacteria Biosynthetic Diversity.</title>
        <authorList>
            <person name="Kalkreuter E."/>
            <person name="Kautsar S.A."/>
            <person name="Yang D."/>
            <person name="Bader C.D."/>
            <person name="Teijaro C.N."/>
            <person name="Fluegel L."/>
            <person name="Davis C.M."/>
            <person name="Simpson J.R."/>
            <person name="Lauterbach L."/>
            <person name="Steele A.D."/>
            <person name="Gui C."/>
            <person name="Meng S."/>
            <person name="Li G."/>
            <person name="Viehrig K."/>
            <person name="Ye F."/>
            <person name="Su P."/>
            <person name="Kiefer A.F."/>
            <person name="Nichols A."/>
            <person name="Cepeda A.J."/>
            <person name="Yan W."/>
            <person name="Fan B."/>
            <person name="Jiang Y."/>
            <person name="Adhikari A."/>
            <person name="Zheng C.-J."/>
            <person name="Schuster L."/>
            <person name="Cowan T.M."/>
            <person name="Smanski M.J."/>
            <person name="Chevrette M.G."/>
            <person name="De Carvalho L.P.S."/>
            <person name="Shen B."/>
        </authorList>
    </citation>
    <scope>NUCLEOTIDE SEQUENCE [LARGE SCALE GENOMIC DNA]</scope>
    <source>
        <strain evidence="4 5">NPDC038104</strain>
    </source>
</reference>
<accession>A0ABV2YQQ9</accession>
<keyword evidence="1 2" id="KW-0732">Signal</keyword>
<evidence type="ECO:0000313" key="5">
    <source>
        <dbReference type="Proteomes" id="UP001550850"/>
    </source>
</evidence>
<organism evidence="4 5">
    <name type="scientific">Streptomyces fragilis</name>
    <dbReference type="NCBI Taxonomy" id="67301"/>
    <lineage>
        <taxon>Bacteria</taxon>
        <taxon>Bacillati</taxon>
        <taxon>Actinomycetota</taxon>
        <taxon>Actinomycetes</taxon>
        <taxon>Kitasatosporales</taxon>
        <taxon>Streptomycetaceae</taxon>
        <taxon>Streptomyces</taxon>
    </lineage>
</organism>
<dbReference type="InterPro" id="IPR029050">
    <property type="entry name" value="Immunoprotect_excell_Ig-like"/>
</dbReference>
<proteinExistence type="predicted"/>
<dbReference type="Proteomes" id="UP001550850">
    <property type="component" value="Unassembled WGS sequence"/>
</dbReference>
<keyword evidence="5" id="KW-1185">Reference proteome</keyword>
<evidence type="ECO:0000259" key="3">
    <source>
        <dbReference type="Pfam" id="PF11611"/>
    </source>
</evidence>
<feature type="chain" id="PRO_5047537135" evidence="2">
    <location>
        <begin position="22"/>
        <end position="190"/>
    </location>
</feature>
<evidence type="ECO:0000313" key="4">
    <source>
        <dbReference type="EMBL" id="MEU3558072.1"/>
    </source>
</evidence>
<evidence type="ECO:0000256" key="2">
    <source>
        <dbReference type="SAM" id="SignalP"/>
    </source>
</evidence>
<evidence type="ECO:0000256" key="1">
    <source>
        <dbReference type="ARBA" id="ARBA00022729"/>
    </source>
</evidence>
<dbReference type="Gene3D" id="2.60.40.1240">
    <property type="match status" value="1"/>
</dbReference>
<protein>
    <submittedName>
        <fullName evidence="4">DUF4352 domain-containing protein</fullName>
    </submittedName>
</protein>
<dbReference type="EMBL" id="JBEZUR010000082">
    <property type="protein sequence ID" value="MEU3558072.1"/>
    <property type="molecule type" value="Genomic_DNA"/>
</dbReference>
<gene>
    <name evidence="4" type="ORF">AB0E65_28285</name>
</gene>
<name>A0ABV2YQQ9_9ACTN</name>
<comment type="caution">
    <text evidence="4">The sequence shown here is derived from an EMBL/GenBank/DDBJ whole genome shotgun (WGS) entry which is preliminary data.</text>
</comment>
<dbReference type="Pfam" id="PF11611">
    <property type="entry name" value="DUF4352"/>
    <property type="match status" value="1"/>
</dbReference>